<dbReference type="AlphaFoldDB" id="A0A9D1V5R3"/>
<evidence type="ECO:0000256" key="1">
    <source>
        <dbReference type="ARBA" id="ARBA00004141"/>
    </source>
</evidence>
<dbReference type="GO" id="GO:0005886">
    <property type="term" value="C:plasma membrane"/>
    <property type="evidence" value="ECO:0007669"/>
    <property type="project" value="TreeGrafter"/>
</dbReference>
<dbReference type="GO" id="GO:0008273">
    <property type="term" value="F:calcium, potassium:sodium antiporter activity"/>
    <property type="evidence" value="ECO:0007669"/>
    <property type="project" value="TreeGrafter"/>
</dbReference>
<feature type="transmembrane region" description="Helical" evidence="5">
    <location>
        <begin position="80"/>
        <end position="97"/>
    </location>
</feature>
<comment type="caution">
    <text evidence="7">The sequence shown here is derived from an EMBL/GenBank/DDBJ whole genome shotgun (WGS) entry which is preliminary data.</text>
</comment>
<dbReference type="PANTHER" id="PTHR10846">
    <property type="entry name" value="SODIUM/POTASSIUM/CALCIUM EXCHANGER"/>
    <property type="match status" value="1"/>
</dbReference>
<dbReference type="InterPro" id="IPR044880">
    <property type="entry name" value="NCX_ion-bd_dom_sf"/>
</dbReference>
<evidence type="ECO:0000313" key="7">
    <source>
        <dbReference type="EMBL" id="HIX06606.1"/>
    </source>
</evidence>
<feature type="domain" description="Sodium/calcium exchanger membrane region" evidence="6">
    <location>
        <begin position="169"/>
        <end position="307"/>
    </location>
</feature>
<reference evidence="7" key="1">
    <citation type="journal article" date="2021" name="PeerJ">
        <title>Extensive microbial diversity within the chicken gut microbiome revealed by metagenomics and culture.</title>
        <authorList>
            <person name="Gilroy R."/>
            <person name="Ravi A."/>
            <person name="Getino M."/>
            <person name="Pursley I."/>
            <person name="Horton D.L."/>
            <person name="Alikhan N.F."/>
            <person name="Baker D."/>
            <person name="Gharbi K."/>
            <person name="Hall N."/>
            <person name="Watson M."/>
            <person name="Adriaenssens E.M."/>
            <person name="Foster-Nyarko E."/>
            <person name="Jarju S."/>
            <person name="Secka A."/>
            <person name="Antonio M."/>
            <person name="Oren A."/>
            <person name="Chaudhuri R.R."/>
            <person name="La Ragione R."/>
            <person name="Hildebrand F."/>
            <person name="Pallen M.J."/>
        </authorList>
    </citation>
    <scope>NUCLEOTIDE SEQUENCE</scope>
    <source>
        <strain evidence="7">2239</strain>
    </source>
</reference>
<keyword evidence="4 5" id="KW-0472">Membrane</keyword>
<keyword evidence="2 5" id="KW-0812">Transmembrane</keyword>
<feature type="domain" description="Sodium/calcium exchanger membrane region" evidence="6">
    <location>
        <begin position="8"/>
        <end position="145"/>
    </location>
</feature>
<dbReference type="NCBIfam" id="TIGR00367">
    <property type="entry name" value="calcium/sodium antiporter"/>
    <property type="match status" value="1"/>
</dbReference>
<feature type="transmembrane region" description="Helical" evidence="5">
    <location>
        <begin position="202"/>
        <end position="224"/>
    </location>
</feature>
<sequence length="310" mass="32254">MTMFFNCLVLVAGFVLLVKGADFFVDGSSGVARRLRVPGVVIGLTVVAMGTSLPEASVSITAGLTGNNGLSLGNVIGSNIFNLMVVACFCALVMSFVPDKELMVRDFPVCIGASALLVLFMWDDVLQRWEGIVMLGLMAAYIALTVVQALAARTPETEEEPVSLLRCVAFILLGMVAIIWGGDLVVDSASNIAAALGLSQTLIGLTIVAVGTSLPELATSIVAARKGESGLALGNAVGSCIFNILFILGASSALTPIESARGVLVDGVIMLVLTTALFIWCRIKGRMTKPMGAAGLLAYVAYTAYLIVNA</sequence>
<dbReference type="InterPro" id="IPR004481">
    <property type="entry name" value="K/Na/Ca-exchanger"/>
</dbReference>
<dbReference type="EMBL" id="DXFW01000039">
    <property type="protein sequence ID" value="HIX06606.1"/>
    <property type="molecule type" value="Genomic_DNA"/>
</dbReference>
<organism evidence="7 8">
    <name type="scientific">Candidatus Allofournierella pullicola</name>
    <dbReference type="NCBI Taxonomy" id="2838596"/>
    <lineage>
        <taxon>Bacteria</taxon>
        <taxon>Bacillati</taxon>
        <taxon>Bacillota</taxon>
        <taxon>Clostridia</taxon>
        <taxon>Eubacteriales</taxon>
        <taxon>Oscillospiraceae</taxon>
        <taxon>Allofournierella</taxon>
    </lineage>
</organism>
<feature type="transmembrane region" description="Helical" evidence="5">
    <location>
        <begin position="291"/>
        <end position="308"/>
    </location>
</feature>
<keyword evidence="3 5" id="KW-1133">Transmembrane helix</keyword>
<evidence type="ECO:0000256" key="4">
    <source>
        <dbReference type="ARBA" id="ARBA00023136"/>
    </source>
</evidence>
<evidence type="ECO:0000256" key="2">
    <source>
        <dbReference type="ARBA" id="ARBA00022692"/>
    </source>
</evidence>
<dbReference type="GO" id="GO:0006874">
    <property type="term" value="P:intracellular calcium ion homeostasis"/>
    <property type="evidence" value="ECO:0007669"/>
    <property type="project" value="TreeGrafter"/>
</dbReference>
<feature type="transmembrane region" description="Helical" evidence="5">
    <location>
        <begin position="231"/>
        <end position="254"/>
    </location>
</feature>
<gene>
    <name evidence="7" type="ORF">H9865_11015</name>
</gene>
<accession>A0A9D1V5R3</accession>
<feature type="transmembrane region" description="Helical" evidence="5">
    <location>
        <begin position="260"/>
        <end position="279"/>
    </location>
</feature>
<evidence type="ECO:0000256" key="5">
    <source>
        <dbReference type="SAM" id="Phobius"/>
    </source>
</evidence>
<evidence type="ECO:0000256" key="3">
    <source>
        <dbReference type="ARBA" id="ARBA00022989"/>
    </source>
</evidence>
<feature type="transmembrane region" description="Helical" evidence="5">
    <location>
        <begin position="134"/>
        <end position="152"/>
    </location>
</feature>
<dbReference type="Proteomes" id="UP000824193">
    <property type="component" value="Unassembled WGS sequence"/>
</dbReference>
<dbReference type="GO" id="GO:0005262">
    <property type="term" value="F:calcium channel activity"/>
    <property type="evidence" value="ECO:0007669"/>
    <property type="project" value="TreeGrafter"/>
</dbReference>
<reference evidence="7" key="2">
    <citation type="submission" date="2021-04" db="EMBL/GenBank/DDBJ databases">
        <authorList>
            <person name="Gilroy R."/>
        </authorList>
    </citation>
    <scope>NUCLEOTIDE SEQUENCE</scope>
    <source>
        <strain evidence="7">2239</strain>
    </source>
</reference>
<feature type="transmembrane region" description="Helical" evidence="5">
    <location>
        <begin position="164"/>
        <end position="182"/>
    </location>
</feature>
<evidence type="ECO:0000313" key="8">
    <source>
        <dbReference type="Proteomes" id="UP000824193"/>
    </source>
</evidence>
<dbReference type="Gene3D" id="1.20.1420.30">
    <property type="entry name" value="NCX, central ion-binding region"/>
    <property type="match status" value="1"/>
</dbReference>
<name>A0A9D1V5R3_9FIRM</name>
<evidence type="ECO:0000259" key="6">
    <source>
        <dbReference type="Pfam" id="PF01699"/>
    </source>
</evidence>
<protein>
    <submittedName>
        <fullName evidence="7">Calcium/sodium antiporter</fullName>
    </submittedName>
</protein>
<proteinExistence type="predicted"/>
<dbReference type="InterPro" id="IPR004837">
    <property type="entry name" value="NaCa_Exmemb"/>
</dbReference>
<dbReference type="Pfam" id="PF01699">
    <property type="entry name" value="Na_Ca_ex"/>
    <property type="match status" value="2"/>
</dbReference>
<dbReference type="PANTHER" id="PTHR10846:SF8">
    <property type="entry name" value="INNER MEMBRANE PROTEIN YRBG"/>
    <property type="match status" value="1"/>
</dbReference>
<comment type="subcellular location">
    <subcellularLocation>
        <location evidence="1">Membrane</location>
        <topology evidence="1">Multi-pass membrane protein</topology>
    </subcellularLocation>
</comment>